<dbReference type="Proteomes" id="UP000723714">
    <property type="component" value="Unassembled WGS sequence"/>
</dbReference>
<proteinExistence type="predicted"/>
<reference evidence="2 3" key="1">
    <citation type="submission" date="2021-06" db="EMBL/GenBank/DDBJ databases">
        <title>Faecalicatena sp. nov. isolated from porcine feces.</title>
        <authorList>
            <person name="Oh B.S."/>
            <person name="Lee J.H."/>
        </authorList>
    </citation>
    <scope>NUCLEOTIDE SEQUENCE [LARGE SCALE GENOMIC DNA]</scope>
    <source>
        <strain evidence="2 3">AGMB00832</strain>
    </source>
</reference>
<name>A0ABS6D7Q6_9FIRM</name>
<evidence type="ECO:0000313" key="2">
    <source>
        <dbReference type="EMBL" id="MBU3877627.1"/>
    </source>
</evidence>
<protein>
    <submittedName>
        <fullName evidence="2">ABC transporter permease subunit</fullName>
    </submittedName>
</protein>
<dbReference type="RefSeq" id="WP_168866793.1">
    <property type="nucleotide sequence ID" value="NZ_JABACJ020000020.1"/>
</dbReference>
<feature type="transmembrane region" description="Helical" evidence="1">
    <location>
        <begin position="302"/>
        <end position="320"/>
    </location>
</feature>
<keyword evidence="1" id="KW-0472">Membrane</keyword>
<keyword evidence="1" id="KW-1133">Transmembrane helix</keyword>
<dbReference type="PANTHER" id="PTHR37305">
    <property type="entry name" value="INTEGRAL MEMBRANE PROTEIN-RELATED"/>
    <property type="match status" value="1"/>
</dbReference>
<dbReference type="PANTHER" id="PTHR37305:SF1">
    <property type="entry name" value="MEMBRANE PROTEIN"/>
    <property type="match status" value="1"/>
</dbReference>
<evidence type="ECO:0000256" key="1">
    <source>
        <dbReference type="SAM" id="Phobius"/>
    </source>
</evidence>
<sequence>MKNFWALTGVEYKKLLKRKTIWVTLAVLTAFAVFSVCGSLLGNVYVEGEAVSTHFEMIQQDRRAAAKFEGEKIDAGMLDRLANLEQKDSDSIPTDLFVYVGTILKNAGMTEELEGNMYRFDEDLYQIRAKALEEYWKSDVLATGEKARLREMNQKLEIPFTYHYTKGYEKVIRLEYALAVLQGLLIAICIPLIFAEEHQRKTAQVIMCSRLGRSSLFRAKIFTGITFSVLGTLLLFAAILIPAALIYGMGGFQTPIQVYFPMLPWNLNMGQMMLILLGIGLLSAILRSVIAMLLAEKFRSSTVPMAILVGFLILSSFIEIPGQFRVLSRVWACIPGNFMNAVDAFGNKLISMFGNYAGIWQAGPIFYLILSLVLIGILFSIYSTYQVKEK</sequence>
<gene>
    <name evidence="2" type="ORF">HGO97_017630</name>
</gene>
<evidence type="ECO:0000313" key="3">
    <source>
        <dbReference type="Proteomes" id="UP000723714"/>
    </source>
</evidence>
<dbReference type="EMBL" id="JABACJ020000020">
    <property type="protein sequence ID" value="MBU3877627.1"/>
    <property type="molecule type" value="Genomic_DNA"/>
</dbReference>
<accession>A0ABS6D7Q6</accession>
<feature type="transmembrane region" description="Helical" evidence="1">
    <location>
        <begin position="365"/>
        <end position="385"/>
    </location>
</feature>
<comment type="caution">
    <text evidence="2">The sequence shown here is derived from an EMBL/GenBank/DDBJ whole genome shotgun (WGS) entry which is preliminary data.</text>
</comment>
<keyword evidence="3" id="KW-1185">Reference proteome</keyword>
<feature type="transmembrane region" description="Helical" evidence="1">
    <location>
        <begin position="21"/>
        <end position="46"/>
    </location>
</feature>
<organism evidence="2 3">
    <name type="scientific">Faecalicatena faecalis</name>
    <dbReference type="NCBI Taxonomy" id="2726362"/>
    <lineage>
        <taxon>Bacteria</taxon>
        <taxon>Bacillati</taxon>
        <taxon>Bacillota</taxon>
        <taxon>Clostridia</taxon>
        <taxon>Lachnospirales</taxon>
        <taxon>Lachnospiraceae</taxon>
        <taxon>Faecalicatena</taxon>
    </lineage>
</organism>
<feature type="transmembrane region" description="Helical" evidence="1">
    <location>
        <begin position="176"/>
        <end position="195"/>
    </location>
</feature>
<feature type="transmembrane region" description="Helical" evidence="1">
    <location>
        <begin position="269"/>
        <end position="290"/>
    </location>
</feature>
<feature type="transmembrane region" description="Helical" evidence="1">
    <location>
        <begin position="216"/>
        <end position="249"/>
    </location>
</feature>
<keyword evidence="1" id="KW-0812">Transmembrane</keyword>